<name>A0A0C3CP93_OIDMZ</name>
<dbReference type="EMBL" id="KN832876">
    <property type="protein sequence ID" value="KIN00839.1"/>
    <property type="molecule type" value="Genomic_DNA"/>
</dbReference>
<evidence type="ECO:0000256" key="1">
    <source>
        <dbReference type="SAM" id="MobiDB-lite"/>
    </source>
</evidence>
<dbReference type="Proteomes" id="UP000054321">
    <property type="component" value="Unassembled WGS sequence"/>
</dbReference>
<gene>
    <name evidence="2" type="ORF">OIDMADRAFT_162704</name>
</gene>
<reference evidence="2 3" key="1">
    <citation type="submission" date="2014-04" db="EMBL/GenBank/DDBJ databases">
        <authorList>
            <consortium name="DOE Joint Genome Institute"/>
            <person name="Kuo A."/>
            <person name="Martino E."/>
            <person name="Perotto S."/>
            <person name="Kohler A."/>
            <person name="Nagy L.G."/>
            <person name="Floudas D."/>
            <person name="Copeland A."/>
            <person name="Barry K.W."/>
            <person name="Cichocki N."/>
            <person name="Veneault-Fourrey C."/>
            <person name="LaButti K."/>
            <person name="Lindquist E.A."/>
            <person name="Lipzen A."/>
            <person name="Lundell T."/>
            <person name="Morin E."/>
            <person name="Murat C."/>
            <person name="Sun H."/>
            <person name="Tunlid A."/>
            <person name="Henrissat B."/>
            <person name="Grigoriev I.V."/>
            <person name="Hibbett D.S."/>
            <person name="Martin F."/>
            <person name="Nordberg H.P."/>
            <person name="Cantor M.N."/>
            <person name="Hua S.X."/>
        </authorList>
    </citation>
    <scope>NUCLEOTIDE SEQUENCE [LARGE SCALE GENOMIC DNA]</scope>
    <source>
        <strain evidence="2 3">Zn</strain>
    </source>
</reference>
<sequence length="641" mass="72309">MDNVKDEFRGFEAGFEGFPKYLPDDCVEYTLFVIDSKLNSQRDLRGRLEVIRKQSIGLTDRLLKDYIWQRDSFNLQIECGNGTMHLRGLTNYGDSVEDEWLIVYLLRELSKQFQELWIKVVDTDGEFLLIEAANALPRWLNPEIANNRVWLHNGELYIIPLDAAVASTKQITSISKSLHLEEAIDIIKTSKTIIHSPLIEAEAFYRLRNYPAQIIASLHHSPITIPRKLAHILHIRPQSIAPAIEAFYLRDPIALKTLQSIASELIFPPEDLVTISTRFTRVLYAQLKSQQFSTPAAWKNILVEPENAALSETIKAQKYARLETGMKVTSGFEMLLRDSKYDGNRLVRELKIIVDDLNAEDNADLLTNEDISNWEGVAREDDEKWLDINFEDFEKELQGKGQENKSTQVPPTFGPPRPSGFGDANTEADLKKMVERFGAFLNDETAGAEGAELDDMDIDDDDDTTDDSEEEDKEVSFDEKEFAKMMREMMGLPSEESGENMDGQLLQAGKNSGKDRREKDINSEEESGEEREDAKIREVMERMKAELNEGGALDLELTPQKLSALIGKAHSNETNNSLISQNEDEADSDEEVEIDFNLAKNLLESFKGQAGMAGPGGNLMGMMGFHLPRDEGDTTSTGDHS</sequence>
<dbReference type="InParanoid" id="A0A0C3CP93"/>
<feature type="region of interest" description="Disordered" evidence="1">
    <location>
        <begin position="621"/>
        <end position="641"/>
    </location>
</feature>
<feature type="compositionally biased region" description="Basic and acidic residues" evidence="1">
    <location>
        <begin position="512"/>
        <end position="522"/>
    </location>
</feature>
<dbReference type="Pfam" id="PF07093">
    <property type="entry name" value="SGT1"/>
    <property type="match status" value="2"/>
</dbReference>
<feature type="region of interest" description="Disordered" evidence="1">
    <location>
        <begin position="398"/>
        <end position="425"/>
    </location>
</feature>
<feature type="compositionally biased region" description="Acidic residues" evidence="1">
    <location>
        <begin position="451"/>
        <end position="473"/>
    </location>
</feature>
<dbReference type="AlphaFoldDB" id="A0A0C3CP93"/>
<dbReference type="STRING" id="913774.A0A0C3CP93"/>
<dbReference type="GO" id="GO:0005634">
    <property type="term" value="C:nucleus"/>
    <property type="evidence" value="ECO:0007669"/>
    <property type="project" value="TreeGrafter"/>
</dbReference>
<organism evidence="2 3">
    <name type="scientific">Oidiodendron maius (strain Zn)</name>
    <dbReference type="NCBI Taxonomy" id="913774"/>
    <lineage>
        <taxon>Eukaryota</taxon>
        <taxon>Fungi</taxon>
        <taxon>Dikarya</taxon>
        <taxon>Ascomycota</taxon>
        <taxon>Pezizomycotina</taxon>
        <taxon>Leotiomycetes</taxon>
        <taxon>Leotiomycetes incertae sedis</taxon>
        <taxon>Myxotrichaceae</taxon>
        <taxon>Oidiodendron</taxon>
    </lineage>
</organism>
<keyword evidence="3" id="KW-1185">Reference proteome</keyword>
<dbReference type="HOGENOM" id="CLU_006241_2_0_1"/>
<feature type="region of interest" description="Disordered" evidence="1">
    <location>
        <begin position="493"/>
        <end position="534"/>
    </location>
</feature>
<proteinExistence type="predicted"/>
<protein>
    <submittedName>
        <fullName evidence="2">Uncharacterized protein</fullName>
    </submittedName>
</protein>
<evidence type="ECO:0000313" key="3">
    <source>
        <dbReference type="Proteomes" id="UP000054321"/>
    </source>
</evidence>
<dbReference type="PANTHER" id="PTHR13060">
    <property type="entry name" value="SGT1 PROTEIN HSGT1 SUPPRESSOR OF GCR2"/>
    <property type="match status" value="1"/>
</dbReference>
<dbReference type="InterPro" id="IPR010770">
    <property type="entry name" value="Ecd"/>
</dbReference>
<dbReference type="PANTHER" id="PTHR13060:SF0">
    <property type="entry name" value="PROTEIN ECDYSONELESS HOMOLOG"/>
    <property type="match status" value="1"/>
</dbReference>
<accession>A0A0C3CP93</accession>
<reference evidence="3" key="2">
    <citation type="submission" date="2015-01" db="EMBL/GenBank/DDBJ databases">
        <title>Evolutionary Origins and Diversification of the Mycorrhizal Mutualists.</title>
        <authorList>
            <consortium name="DOE Joint Genome Institute"/>
            <consortium name="Mycorrhizal Genomics Consortium"/>
            <person name="Kohler A."/>
            <person name="Kuo A."/>
            <person name="Nagy L.G."/>
            <person name="Floudas D."/>
            <person name="Copeland A."/>
            <person name="Barry K.W."/>
            <person name="Cichocki N."/>
            <person name="Veneault-Fourrey C."/>
            <person name="LaButti K."/>
            <person name="Lindquist E.A."/>
            <person name="Lipzen A."/>
            <person name="Lundell T."/>
            <person name="Morin E."/>
            <person name="Murat C."/>
            <person name="Riley R."/>
            <person name="Ohm R."/>
            <person name="Sun H."/>
            <person name="Tunlid A."/>
            <person name="Henrissat B."/>
            <person name="Grigoriev I.V."/>
            <person name="Hibbett D.S."/>
            <person name="Martin F."/>
        </authorList>
    </citation>
    <scope>NUCLEOTIDE SEQUENCE [LARGE SCALE GENOMIC DNA]</scope>
    <source>
        <strain evidence="3">Zn</strain>
    </source>
</reference>
<dbReference type="OrthoDB" id="27237at2759"/>
<feature type="region of interest" description="Disordered" evidence="1">
    <location>
        <begin position="443"/>
        <end position="480"/>
    </location>
</feature>
<evidence type="ECO:0000313" key="2">
    <source>
        <dbReference type="EMBL" id="KIN00839.1"/>
    </source>
</evidence>